<dbReference type="OrthoDB" id="9768177at2"/>
<sequence precursor="true">MNVNVKKRLSSVLLLSCLMGVPVSILHAEKFAGVTVVTQQKEIKGTVKDRSGEPIIGANVYVKGTTNGVVTGVDGDFSIQVSSSDILVISFIGFKNVEVPVKDQLVIHVSLAEDSELLDEVVVTALGIKREKKALGYAMQEIKTEGLTENRSVSVANMLQGKVAGVQINQSATGVGGSTRVVLRGTTSLSGNNQPLWVVDGIPISDDVNQKADQWGGRDAEGGASEINPEDIESISVLKGANAAAMYGSRAQNGAIIVTTKKGQSGDLRIEYNGNLTFSAAYDAFKYQNTYGQGSAGKYDPAAVGGSWGPKMEGQMVQNWRKTLYGQVDAPDYALESQGNYIDKFYRTGVNYTNSIIASGGTEKMQSRFSFTDSRNEGITPNHSLNRQYYDLSSQWSSKYIDLSAKVNFMRQKALNRPRLGEYGVMQQFVFMPRNVRLQDLEDCIINNNVANWSGTSTTIFNPYALVKPENGAKEQRNRLLGKVQAVAKITDYLRLTGRVGLDWYNDESTSQTSYNYTITETGYHKGMINYEEFNADLILNFDKHFGDFSVLANFGAATTSRKLSSLNGSSGYYTLPGLAALANGNNQTTSENYSKKRVNSVLGNATIGYKSMAYLDVTARNDWSSTLPADNRSYFYPSVSLSGILSEMFHLPEPVSYWKVRGSWAQVGNDTEPYKLVNTYELNKTNGNIINANSSSTFPLFDLKPENTTSWELGTELRVFNNRLGLDLTYYSSNTTNQILSVTMPGSSGYTTKLINAGKMTSKGWEIMLTGTPVLTKDFSWDVTLNWGQNRTECVELADGLTQFVIGETRMGKVVAREGSRYGDIVSTAYKRDANGNIIVNEKSGLPQKESNQVLGNMTPDWTGSFASLLTWKGFSLNALIDVNYGGSFLSATSSYADFYGNSERAGQRDNASADFPTGHIIVDGVNENGKKNTTKIGLEEYYQGLGGSYGLGEAHLYSKTYVKLREVAIGYTLPKAWLSGLPVSSVKISAVGRDLFYLYKKAPMNPEFAFSRADYAQAFEYAAMPPTRTLGFSLNVKF</sequence>
<dbReference type="Gene3D" id="2.40.170.20">
    <property type="entry name" value="TonB-dependent receptor, beta-barrel domain"/>
    <property type="match status" value="1"/>
</dbReference>
<dbReference type="EMBL" id="FMMM01000033">
    <property type="protein sequence ID" value="SCQ20246.1"/>
    <property type="molecule type" value="Genomic_DNA"/>
</dbReference>
<evidence type="ECO:0000256" key="4">
    <source>
        <dbReference type="ARBA" id="ARBA00022692"/>
    </source>
</evidence>
<gene>
    <name evidence="10" type="primary">susC_16</name>
    <name evidence="10" type="ORF">TFUB20_00975</name>
</gene>
<keyword evidence="8" id="KW-0732">Signal</keyword>
<dbReference type="InterPro" id="IPR036942">
    <property type="entry name" value="Beta-barrel_TonB_sf"/>
</dbReference>
<evidence type="ECO:0000256" key="7">
    <source>
        <dbReference type="PROSITE-ProRule" id="PRU01360"/>
    </source>
</evidence>
<dbReference type="Gene3D" id="2.60.40.1120">
    <property type="entry name" value="Carboxypeptidase-like, regulatory domain"/>
    <property type="match status" value="1"/>
</dbReference>
<keyword evidence="5 7" id="KW-0472">Membrane</keyword>
<keyword evidence="2 7" id="KW-0813">Transport</keyword>
<dbReference type="NCBIfam" id="TIGR04056">
    <property type="entry name" value="OMP_RagA_SusC"/>
    <property type="match status" value="1"/>
</dbReference>
<dbReference type="InterPro" id="IPR023997">
    <property type="entry name" value="TonB-dep_OMP_SusC/RagA_CS"/>
</dbReference>
<evidence type="ECO:0000256" key="2">
    <source>
        <dbReference type="ARBA" id="ARBA00022448"/>
    </source>
</evidence>
<protein>
    <submittedName>
        <fullName evidence="10">TonB-dependent receptor SusC</fullName>
    </submittedName>
</protein>
<evidence type="ECO:0000256" key="1">
    <source>
        <dbReference type="ARBA" id="ARBA00004571"/>
    </source>
</evidence>
<evidence type="ECO:0000313" key="10">
    <source>
        <dbReference type="EMBL" id="SCQ20246.1"/>
    </source>
</evidence>
<comment type="similarity">
    <text evidence="7">Belongs to the TonB-dependent receptor family.</text>
</comment>
<evidence type="ECO:0000313" key="11">
    <source>
        <dbReference type="Proteomes" id="UP000182057"/>
    </source>
</evidence>
<dbReference type="RefSeq" id="WP_074449657.1">
    <property type="nucleotide sequence ID" value="NZ_FMMM01000033.1"/>
</dbReference>
<comment type="subcellular location">
    <subcellularLocation>
        <location evidence="1 7">Cell outer membrane</location>
        <topology evidence="1 7">Multi-pass membrane protein</topology>
    </subcellularLocation>
</comment>
<dbReference type="FunFam" id="2.60.40.1120:FF:000003">
    <property type="entry name" value="Outer membrane protein Omp121"/>
    <property type="match status" value="1"/>
</dbReference>
<keyword evidence="4 7" id="KW-0812">Transmembrane</keyword>
<dbReference type="Proteomes" id="UP000182057">
    <property type="component" value="Unassembled WGS sequence"/>
</dbReference>
<dbReference type="InterPro" id="IPR012910">
    <property type="entry name" value="Plug_dom"/>
</dbReference>
<accession>A0A1D3UHC8</accession>
<evidence type="ECO:0000259" key="9">
    <source>
        <dbReference type="Pfam" id="PF07715"/>
    </source>
</evidence>
<dbReference type="InterPro" id="IPR037066">
    <property type="entry name" value="Plug_dom_sf"/>
</dbReference>
<evidence type="ECO:0000256" key="8">
    <source>
        <dbReference type="SAM" id="SignalP"/>
    </source>
</evidence>
<evidence type="ECO:0000256" key="5">
    <source>
        <dbReference type="ARBA" id="ARBA00023136"/>
    </source>
</evidence>
<reference evidence="10 11" key="1">
    <citation type="submission" date="2016-09" db="EMBL/GenBank/DDBJ databases">
        <authorList>
            <person name="Capua I."/>
            <person name="De Benedictis P."/>
            <person name="Joannis T."/>
            <person name="Lombin L.H."/>
            <person name="Cattoli G."/>
        </authorList>
    </citation>
    <scope>NUCLEOTIDE SEQUENCE [LARGE SCALE GENOMIC DNA]</scope>
    <source>
        <strain evidence="10 11">UB20</strain>
    </source>
</reference>
<dbReference type="PROSITE" id="PS52016">
    <property type="entry name" value="TONB_DEPENDENT_REC_3"/>
    <property type="match status" value="1"/>
</dbReference>
<dbReference type="Pfam" id="PF07715">
    <property type="entry name" value="Plug"/>
    <property type="match status" value="1"/>
</dbReference>
<dbReference type="SUPFAM" id="SSF56935">
    <property type="entry name" value="Porins"/>
    <property type="match status" value="1"/>
</dbReference>
<dbReference type="GO" id="GO:0009279">
    <property type="term" value="C:cell outer membrane"/>
    <property type="evidence" value="ECO:0007669"/>
    <property type="project" value="UniProtKB-SubCell"/>
</dbReference>
<keyword evidence="10" id="KW-0675">Receptor</keyword>
<dbReference type="Gene3D" id="2.170.130.10">
    <property type="entry name" value="TonB-dependent receptor, plug domain"/>
    <property type="match status" value="1"/>
</dbReference>
<dbReference type="Pfam" id="PF13715">
    <property type="entry name" value="CarbopepD_reg_2"/>
    <property type="match status" value="1"/>
</dbReference>
<dbReference type="NCBIfam" id="TIGR04057">
    <property type="entry name" value="SusC_RagA_signa"/>
    <property type="match status" value="1"/>
</dbReference>
<organism evidence="10 11">
    <name type="scientific">Tannerella forsythia</name>
    <name type="common">Bacteroides forsythus</name>
    <dbReference type="NCBI Taxonomy" id="28112"/>
    <lineage>
        <taxon>Bacteria</taxon>
        <taxon>Pseudomonadati</taxon>
        <taxon>Bacteroidota</taxon>
        <taxon>Bacteroidia</taxon>
        <taxon>Bacteroidales</taxon>
        <taxon>Tannerellaceae</taxon>
        <taxon>Tannerella</taxon>
    </lineage>
</organism>
<keyword evidence="3 7" id="KW-1134">Transmembrane beta strand</keyword>
<keyword evidence="6 7" id="KW-0998">Cell outer membrane</keyword>
<dbReference type="SUPFAM" id="SSF49464">
    <property type="entry name" value="Carboxypeptidase regulatory domain-like"/>
    <property type="match status" value="1"/>
</dbReference>
<proteinExistence type="inferred from homology"/>
<dbReference type="InterPro" id="IPR023996">
    <property type="entry name" value="TonB-dep_OMP_SusC/RagA"/>
</dbReference>
<dbReference type="AlphaFoldDB" id="A0A1D3UHC8"/>
<feature type="domain" description="TonB-dependent receptor plug" evidence="9">
    <location>
        <begin position="134"/>
        <end position="255"/>
    </location>
</feature>
<feature type="chain" id="PRO_5030026557" evidence="8">
    <location>
        <begin position="29"/>
        <end position="1040"/>
    </location>
</feature>
<feature type="signal peptide" evidence="8">
    <location>
        <begin position="1"/>
        <end position="28"/>
    </location>
</feature>
<evidence type="ECO:0000256" key="6">
    <source>
        <dbReference type="ARBA" id="ARBA00023237"/>
    </source>
</evidence>
<dbReference type="InterPro" id="IPR008969">
    <property type="entry name" value="CarboxyPept-like_regulatory"/>
</dbReference>
<dbReference type="InterPro" id="IPR039426">
    <property type="entry name" value="TonB-dep_rcpt-like"/>
</dbReference>
<evidence type="ECO:0000256" key="3">
    <source>
        <dbReference type="ARBA" id="ARBA00022452"/>
    </source>
</evidence>
<name>A0A1D3UHC8_TANFO</name>